<reference evidence="2" key="2">
    <citation type="journal article" date="2015" name="Fish Shellfish Immunol.">
        <title>Early steps in the European eel (Anguilla anguilla)-Vibrio vulnificus interaction in the gills: Role of the RtxA13 toxin.</title>
        <authorList>
            <person name="Callol A."/>
            <person name="Pajuelo D."/>
            <person name="Ebbesson L."/>
            <person name="Teles M."/>
            <person name="MacKenzie S."/>
            <person name="Amaro C."/>
        </authorList>
    </citation>
    <scope>NUCLEOTIDE SEQUENCE</scope>
</reference>
<proteinExistence type="predicted"/>
<dbReference type="Pfam" id="PF12014">
    <property type="entry name" value="Cyclin_D1_bind"/>
    <property type="match status" value="1"/>
</dbReference>
<accession>A0A0E9ULU8</accession>
<name>A0A0E9ULU8_ANGAN</name>
<dbReference type="AlphaFoldDB" id="A0A0E9ULU8"/>
<protein>
    <submittedName>
        <fullName evidence="2">Uncharacterized protein</fullName>
    </submittedName>
</protein>
<evidence type="ECO:0000256" key="1">
    <source>
        <dbReference type="SAM" id="MobiDB-lite"/>
    </source>
</evidence>
<dbReference type="EMBL" id="GBXM01042634">
    <property type="protein sequence ID" value="JAH65943.1"/>
    <property type="molecule type" value="Transcribed_RNA"/>
</dbReference>
<sequence>MCSKSPTPLVPPVQGDPNVPAGQLTLDVDLRRPLQLPDLECQQSMEELSRLVLGVHEQVQGRHRNCPFRGQKAGLNLRRGQNLCQG</sequence>
<reference evidence="2" key="1">
    <citation type="submission" date="2014-11" db="EMBL/GenBank/DDBJ databases">
        <authorList>
            <person name="Amaro Gonzalez C."/>
        </authorList>
    </citation>
    <scope>NUCLEOTIDE SEQUENCE</scope>
</reference>
<organism evidence="2">
    <name type="scientific">Anguilla anguilla</name>
    <name type="common">European freshwater eel</name>
    <name type="synonym">Muraena anguilla</name>
    <dbReference type="NCBI Taxonomy" id="7936"/>
    <lineage>
        <taxon>Eukaryota</taxon>
        <taxon>Metazoa</taxon>
        <taxon>Chordata</taxon>
        <taxon>Craniata</taxon>
        <taxon>Vertebrata</taxon>
        <taxon>Euteleostomi</taxon>
        <taxon>Actinopterygii</taxon>
        <taxon>Neopterygii</taxon>
        <taxon>Teleostei</taxon>
        <taxon>Anguilliformes</taxon>
        <taxon>Anguillidae</taxon>
        <taxon>Anguilla</taxon>
    </lineage>
</organism>
<evidence type="ECO:0000313" key="2">
    <source>
        <dbReference type="EMBL" id="JAH65943.1"/>
    </source>
</evidence>
<feature type="region of interest" description="Disordered" evidence="1">
    <location>
        <begin position="1"/>
        <end position="20"/>
    </location>
</feature>